<proteinExistence type="predicted"/>
<dbReference type="KEGG" id="eec:EcWSU1_04497"/>
<name>G8LLW4_9ENTR</name>
<dbReference type="EMBL" id="CP002886">
    <property type="protein sequence ID" value="AEW75924.1"/>
    <property type="molecule type" value="Genomic_DNA"/>
</dbReference>
<dbReference type="HOGENOM" id="CLU_1303325_0_0_6"/>
<reference evidence="1 2" key="1">
    <citation type="journal article" date="2011" name="Stand. Genomic Sci.">
        <title>Complete genome of the onion pathogen Enterobacter cloacae EcWSU1.</title>
        <authorList>
            <person name="Humann J.L."/>
            <person name="Wildung M."/>
            <person name="Cheng C.H."/>
            <person name="Lee T."/>
            <person name="Stewart J.E."/>
            <person name="Drew J.C."/>
            <person name="Triplett E.W."/>
            <person name="Main D."/>
            <person name="Schroeder B.K."/>
        </authorList>
    </citation>
    <scope>NUCLEOTIDE SEQUENCE [LARGE SCALE GENOMIC DNA]</scope>
    <source>
        <strain evidence="1 2">EcWSU1</strain>
    </source>
</reference>
<gene>
    <name evidence="1" type="ORF">EcWSU1_04497</name>
</gene>
<evidence type="ECO:0000313" key="2">
    <source>
        <dbReference type="Proteomes" id="UP000007838"/>
    </source>
</evidence>
<dbReference type="AlphaFoldDB" id="G8LLW4"/>
<protein>
    <submittedName>
        <fullName evidence="1">Uncharacterized protein</fullName>
    </submittedName>
</protein>
<organism evidence="1 2">
    <name type="scientific">Enterobacter ludwigii</name>
    <dbReference type="NCBI Taxonomy" id="299767"/>
    <lineage>
        <taxon>Bacteria</taxon>
        <taxon>Pseudomonadati</taxon>
        <taxon>Pseudomonadota</taxon>
        <taxon>Gammaproteobacteria</taxon>
        <taxon>Enterobacterales</taxon>
        <taxon>Enterobacteriaceae</taxon>
        <taxon>Enterobacter</taxon>
        <taxon>Enterobacter cloacae complex</taxon>
    </lineage>
</organism>
<accession>G8LLW4</accession>
<sequence length="211" mass="24982">MILLLLDQIFHGIRVLLYEDIHAAGVHALRVQLIFAVNIHRRNALQLKVCGGFFLLGYQRFYHKAVPCRVVFFTFHTGIHEDFTDICSRLNCLGFLDCFKHWCSDLIFHAQRDSYRPRLSQVFTQWAQELNVILGHFGAFWQLFLHVIGNMQHLLELIAMWAIEREELQNLWLASDWLFQRRILFAVGKLRSRSAKCQNHTCQRQPNFFHD</sequence>
<evidence type="ECO:0000313" key="1">
    <source>
        <dbReference type="EMBL" id="AEW75924.1"/>
    </source>
</evidence>
<dbReference type="Proteomes" id="UP000007838">
    <property type="component" value="Chromosome"/>
</dbReference>